<name>A0A239WEX5_9FLAO</name>
<evidence type="ECO:0000256" key="1">
    <source>
        <dbReference type="ARBA" id="ARBA00009324"/>
    </source>
</evidence>
<dbReference type="GO" id="GO:0010291">
    <property type="term" value="F:beta-carotene 3-hydroxylase activity"/>
    <property type="evidence" value="ECO:0007669"/>
    <property type="project" value="TreeGrafter"/>
</dbReference>
<evidence type="ECO:0000256" key="4">
    <source>
        <dbReference type="SAM" id="Phobius"/>
    </source>
</evidence>
<sequence length="155" mass="18592">MILLYLAITVATFVAMEGITWLTHKYIMHGFLGWYFHEDHHQPGYPHVFEKNDFFFVVFAIPCMILFYLGTVEGITWLAFLAAGVLLYGICYFLVHDVLIHRRFKWFDKVDHWYFRALRKGHKIHHKHLGKEDGECFGMLYVPKKYFIEARKMRK</sequence>
<gene>
    <name evidence="5" type="ORF">SAMEA4412677_00189</name>
</gene>
<dbReference type="AlphaFoldDB" id="A0A239WEX5"/>
<keyword evidence="4" id="KW-1133">Transmembrane helix</keyword>
<keyword evidence="6" id="KW-1185">Reference proteome</keyword>
<evidence type="ECO:0000313" key="6">
    <source>
        <dbReference type="Proteomes" id="UP000215196"/>
    </source>
</evidence>
<dbReference type="EMBL" id="LT906465">
    <property type="protein sequence ID" value="SNV33165.1"/>
    <property type="molecule type" value="Genomic_DNA"/>
</dbReference>
<reference evidence="5 6" key="1">
    <citation type="submission" date="2017-06" db="EMBL/GenBank/DDBJ databases">
        <authorList>
            <consortium name="Pathogen Informatics"/>
        </authorList>
    </citation>
    <scope>NUCLEOTIDE SEQUENCE [LARGE SCALE GENOMIC DNA]</scope>
    <source>
        <strain evidence="5 6">NCTC13490</strain>
    </source>
</reference>
<accession>A0A239WEX5</accession>
<keyword evidence="4" id="KW-0472">Membrane</keyword>
<dbReference type="PANTHER" id="PTHR31899">
    <property type="entry name" value="BETA-CAROTENE 3-HYDROXYLASE 1, CHLOROPLASTIC"/>
    <property type="match status" value="1"/>
</dbReference>
<feature type="transmembrane region" description="Helical" evidence="4">
    <location>
        <begin position="6"/>
        <end position="23"/>
    </location>
</feature>
<keyword evidence="4" id="KW-0812">Transmembrane</keyword>
<proteinExistence type="inferred from homology"/>
<dbReference type="KEGG" id="ctak:4412677_00189"/>
<evidence type="ECO:0000313" key="5">
    <source>
        <dbReference type="EMBL" id="SNV33165.1"/>
    </source>
</evidence>
<evidence type="ECO:0000256" key="2">
    <source>
        <dbReference type="ARBA" id="ARBA00022746"/>
    </source>
</evidence>
<feature type="transmembrane region" description="Helical" evidence="4">
    <location>
        <begin position="54"/>
        <end position="71"/>
    </location>
</feature>
<dbReference type="GO" id="GO:0016119">
    <property type="term" value="P:carotene metabolic process"/>
    <property type="evidence" value="ECO:0007669"/>
    <property type="project" value="TreeGrafter"/>
</dbReference>
<organism evidence="5 6">
    <name type="scientific">Chryseobacterium taklimakanense</name>
    <dbReference type="NCBI Taxonomy" id="536441"/>
    <lineage>
        <taxon>Bacteria</taxon>
        <taxon>Pseudomonadati</taxon>
        <taxon>Bacteroidota</taxon>
        <taxon>Flavobacteriia</taxon>
        <taxon>Flavobacteriales</taxon>
        <taxon>Weeksellaceae</taxon>
        <taxon>Chryseobacterium group</taxon>
        <taxon>Chryseobacterium</taxon>
    </lineage>
</organism>
<dbReference type="GO" id="GO:0016123">
    <property type="term" value="P:xanthophyll biosynthetic process"/>
    <property type="evidence" value="ECO:0007669"/>
    <property type="project" value="TreeGrafter"/>
</dbReference>
<dbReference type="Proteomes" id="UP000215196">
    <property type="component" value="Chromosome 1"/>
</dbReference>
<dbReference type="RefSeq" id="WP_095069511.1">
    <property type="nucleotide sequence ID" value="NZ_LT906465.1"/>
</dbReference>
<evidence type="ECO:0000256" key="3">
    <source>
        <dbReference type="ARBA" id="ARBA00023002"/>
    </source>
</evidence>
<keyword evidence="3" id="KW-0560">Oxidoreductase</keyword>
<protein>
    <submittedName>
        <fullName evidence="5">Fatty acid hydroxylase superfamily</fullName>
    </submittedName>
</protein>
<dbReference type="InterPro" id="IPR045019">
    <property type="entry name" value="BETA-OHASE-like"/>
</dbReference>
<dbReference type="PANTHER" id="PTHR31899:SF9">
    <property type="entry name" value="BETA-CAROTENE 3-HYDROXYLASE 1, CHLOROPLASTIC"/>
    <property type="match status" value="1"/>
</dbReference>
<comment type="similarity">
    <text evidence="1">Belongs to the sterol desaturase family.</text>
</comment>
<keyword evidence="2" id="KW-0125">Carotenoid biosynthesis</keyword>
<feature type="transmembrane region" description="Helical" evidence="4">
    <location>
        <begin position="77"/>
        <end position="95"/>
    </location>
</feature>